<gene>
    <name evidence="1" type="ORF">E3N88_10872</name>
</gene>
<name>A0A5N6PBT1_9ASTR</name>
<comment type="caution">
    <text evidence="1">The sequence shown here is derived from an EMBL/GenBank/DDBJ whole genome shotgun (WGS) entry which is preliminary data.</text>
</comment>
<proteinExistence type="predicted"/>
<dbReference type="AlphaFoldDB" id="A0A5N6PBT1"/>
<keyword evidence="2" id="KW-1185">Reference proteome</keyword>
<evidence type="ECO:0000313" key="2">
    <source>
        <dbReference type="Proteomes" id="UP000326396"/>
    </source>
</evidence>
<reference evidence="1 2" key="1">
    <citation type="submission" date="2019-05" db="EMBL/GenBank/DDBJ databases">
        <title>Mikania micrantha, genome provides insights into the molecular mechanism of rapid growth.</title>
        <authorList>
            <person name="Liu B."/>
        </authorList>
    </citation>
    <scope>NUCLEOTIDE SEQUENCE [LARGE SCALE GENOMIC DNA]</scope>
    <source>
        <strain evidence="1">NLD-2019</strain>
        <tissue evidence="1">Leaf</tissue>
    </source>
</reference>
<protein>
    <submittedName>
        <fullName evidence="1">Uncharacterized protein</fullName>
    </submittedName>
</protein>
<dbReference type="Proteomes" id="UP000326396">
    <property type="component" value="Linkage Group LG13"/>
</dbReference>
<evidence type="ECO:0000313" key="1">
    <source>
        <dbReference type="EMBL" id="KAD6119601.1"/>
    </source>
</evidence>
<sequence>MPLSGLPLRQKTSTLAPPDLSRFWNSSREAEIRSNAEKDDGRTFLELPQYFNLRSMAFKGLRMASSGAKWL</sequence>
<accession>A0A5N6PBT1</accession>
<organism evidence="1 2">
    <name type="scientific">Mikania micrantha</name>
    <name type="common">bitter vine</name>
    <dbReference type="NCBI Taxonomy" id="192012"/>
    <lineage>
        <taxon>Eukaryota</taxon>
        <taxon>Viridiplantae</taxon>
        <taxon>Streptophyta</taxon>
        <taxon>Embryophyta</taxon>
        <taxon>Tracheophyta</taxon>
        <taxon>Spermatophyta</taxon>
        <taxon>Magnoliopsida</taxon>
        <taxon>eudicotyledons</taxon>
        <taxon>Gunneridae</taxon>
        <taxon>Pentapetalae</taxon>
        <taxon>asterids</taxon>
        <taxon>campanulids</taxon>
        <taxon>Asterales</taxon>
        <taxon>Asteraceae</taxon>
        <taxon>Asteroideae</taxon>
        <taxon>Heliantheae alliance</taxon>
        <taxon>Eupatorieae</taxon>
        <taxon>Mikania</taxon>
    </lineage>
</organism>
<dbReference type="EMBL" id="SZYD01000005">
    <property type="protein sequence ID" value="KAD6119601.1"/>
    <property type="molecule type" value="Genomic_DNA"/>
</dbReference>